<comment type="caution">
    <text evidence="1">The sequence shown here is derived from an EMBL/GenBank/DDBJ whole genome shotgun (WGS) entry which is preliminary data.</text>
</comment>
<dbReference type="Proteomes" id="UP001356704">
    <property type="component" value="Unassembled WGS sequence"/>
</dbReference>
<name>A0ABU7WA37_9FLAO</name>
<organism evidence="1 2">
    <name type="scientific">Winogradskyella poriferorum</name>
    <dbReference type="NCBI Taxonomy" id="307627"/>
    <lineage>
        <taxon>Bacteria</taxon>
        <taxon>Pseudomonadati</taxon>
        <taxon>Bacteroidota</taxon>
        <taxon>Flavobacteriia</taxon>
        <taxon>Flavobacteriales</taxon>
        <taxon>Flavobacteriaceae</taxon>
        <taxon>Winogradskyella</taxon>
    </lineage>
</organism>
<dbReference type="Pfam" id="PF03567">
    <property type="entry name" value="Sulfotransfer_2"/>
    <property type="match status" value="1"/>
</dbReference>
<keyword evidence="2" id="KW-1185">Reference proteome</keyword>
<protein>
    <submittedName>
        <fullName evidence="1">Sulfotransferase family 2 domain-containing protein</fullName>
    </submittedName>
</protein>
<dbReference type="EMBL" id="JAZHOU010000007">
    <property type="protein sequence ID" value="MEF3080365.1"/>
    <property type="molecule type" value="Genomic_DNA"/>
</dbReference>
<reference evidence="1 2" key="1">
    <citation type="submission" date="2024-02" db="EMBL/GenBank/DDBJ databases">
        <title>Winogradskyella poriferorum JCM 12885.</title>
        <authorList>
            <person name="Zhang D.-F."/>
            <person name="Fu Z.-Y."/>
        </authorList>
    </citation>
    <scope>NUCLEOTIDE SEQUENCE [LARGE SCALE GENOMIC DNA]</scope>
    <source>
        <strain evidence="1 2">JCM 12885</strain>
    </source>
</reference>
<sequence length="223" mass="27200">MISKEHKCIFIHNFKTGGTSIERKLGHFDELKRDVQDHRTIKDIELIFDKNYHLKKCLYALKIGKPKSSYSFFKNLTNPEISKKEYKNYYKFSFVRNPWARLFSWYRNVMKDESHRQAYNIKDLEYPFLKFLQEKVHHSTFSQWHFITNKKGDIPLDFIGRFENLQDDFNIVCNELNIDDAILPKLLFRQYDHYTNHYTPETIDFINKNYKKEIDYFKFEFGE</sequence>
<proteinExistence type="predicted"/>
<evidence type="ECO:0000313" key="2">
    <source>
        <dbReference type="Proteomes" id="UP001356704"/>
    </source>
</evidence>
<evidence type="ECO:0000313" key="1">
    <source>
        <dbReference type="EMBL" id="MEF3080365.1"/>
    </source>
</evidence>
<accession>A0ABU7WA37</accession>
<dbReference type="InterPro" id="IPR027417">
    <property type="entry name" value="P-loop_NTPase"/>
</dbReference>
<dbReference type="Gene3D" id="3.40.50.300">
    <property type="entry name" value="P-loop containing nucleotide triphosphate hydrolases"/>
    <property type="match status" value="1"/>
</dbReference>
<dbReference type="SUPFAM" id="SSF52540">
    <property type="entry name" value="P-loop containing nucleoside triphosphate hydrolases"/>
    <property type="match status" value="1"/>
</dbReference>
<gene>
    <name evidence="1" type="ORF">V1468_15225</name>
</gene>
<dbReference type="RefSeq" id="WP_331811066.1">
    <property type="nucleotide sequence ID" value="NZ_JAZHOU010000007.1"/>
</dbReference>
<dbReference type="InterPro" id="IPR005331">
    <property type="entry name" value="Sulfotransferase"/>
</dbReference>